<reference evidence="1 2" key="1">
    <citation type="journal article" date="2015" name="Int. J. Syst. Evol. Microbiol.">
        <title>Gemmobacter intermedius sp. nov., isolated from a white stork (Ciconia ciconia).</title>
        <authorList>
            <person name="Kampfer P."/>
            <person name="Jerzak L."/>
            <person name="Wilharm G."/>
            <person name="Golke J."/>
            <person name="Busse H.J."/>
            <person name="Glaeser S.P."/>
        </authorList>
    </citation>
    <scope>NUCLEOTIDE SEQUENCE [LARGE SCALE GENOMIC DNA]</scope>
    <source>
        <strain evidence="1 2">119/4</strain>
    </source>
</reference>
<evidence type="ECO:0000313" key="2">
    <source>
        <dbReference type="Proteomes" id="UP000287168"/>
    </source>
</evidence>
<accession>A0A3S3YJT2</accession>
<dbReference type="Gene3D" id="3.60.20.40">
    <property type="match status" value="1"/>
</dbReference>
<dbReference type="PANTHER" id="PTHR43881">
    <property type="entry name" value="GAMMA-GLUTAMYLTRANSPEPTIDASE (AFU_ORTHOLOGUE AFUA_4G13580)"/>
    <property type="match status" value="1"/>
</dbReference>
<dbReference type="OrthoDB" id="9781342at2"/>
<dbReference type="Gene3D" id="1.10.246.130">
    <property type="match status" value="1"/>
</dbReference>
<comment type="caution">
    <text evidence="1">The sequence shown here is derived from an EMBL/GenBank/DDBJ whole genome shotgun (WGS) entry which is preliminary data.</text>
</comment>
<dbReference type="GO" id="GO:0016740">
    <property type="term" value="F:transferase activity"/>
    <property type="evidence" value="ECO:0007669"/>
    <property type="project" value="UniProtKB-KW"/>
</dbReference>
<dbReference type="PANTHER" id="PTHR43881:SF1">
    <property type="entry name" value="GAMMA-GLUTAMYLTRANSPEPTIDASE (AFU_ORTHOLOGUE AFUA_4G13580)"/>
    <property type="match status" value="1"/>
</dbReference>
<organism evidence="1 2">
    <name type="scientific">Falsigemmobacter intermedius</name>
    <dbReference type="NCBI Taxonomy" id="1553448"/>
    <lineage>
        <taxon>Bacteria</taxon>
        <taxon>Pseudomonadati</taxon>
        <taxon>Pseudomonadota</taxon>
        <taxon>Alphaproteobacteria</taxon>
        <taxon>Rhodobacterales</taxon>
        <taxon>Paracoccaceae</taxon>
        <taxon>Falsigemmobacter</taxon>
    </lineage>
</organism>
<gene>
    <name evidence="1" type="ORF">EP867_08755</name>
</gene>
<dbReference type="InterPro" id="IPR043138">
    <property type="entry name" value="GGT_lsub"/>
</dbReference>
<keyword evidence="2" id="KW-1185">Reference proteome</keyword>
<dbReference type="InterPro" id="IPR052896">
    <property type="entry name" value="GGT-like_enzyme"/>
</dbReference>
<dbReference type="InterPro" id="IPR029055">
    <property type="entry name" value="Ntn_hydrolases_N"/>
</dbReference>
<evidence type="ECO:0000313" key="1">
    <source>
        <dbReference type="EMBL" id="RWY41524.1"/>
    </source>
</evidence>
<dbReference type="Pfam" id="PF01019">
    <property type="entry name" value="G_glu_transpept"/>
    <property type="match status" value="1"/>
</dbReference>
<dbReference type="Proteomes" id="UP000287168">
    <property type="component" value="Unassembled WGS sequence"/>
</dbReference>
<dbReference type="InterPro" id="IPR043137">
    <property type="entry name" value="GGT_ssub_C"/>
</dbReference>
<dbReference type="RefSeq" id="WP_128488237.1">
    <property type="nucleotide sequence ID" value="NZ_JBHLXB010000007.1"/>
</dbReference>
<dbReference type="AlphaFoldDB" id="A0A3S3YJT2"/>
<dbReference type="EMBL" id="SBLC01000010">
    <property type="protein sequence ID" value="RWY41524.1"/>
    <property type="molecule type" value="Genomic_DNA"/>
</dbReference>
<name>A0A3S3YJT2_9RHOB</name>
<proteinExistence type="predicted"/>
<keyword evidence="1" id="KW-0808">Transferase</keyword>
<dbReference type="PRINTS" id="PR01210">
    <property type="entry name" value="GGTRANSPTASE"/>
</dbReference>
<dbReference type="SUPFAM" id="SSF56235">
    <property type="entry name" value="N-terminal nucleophile aminohydrolases (Ntn hydrolases)"/>
    <property type="match status" value="1"/>
</dbReference>
<protein>
    <submittedName>
        <fullName evidence="1">Gamma-glutamyltransferase family protein</fullName>
    </submittedName>
</protein>
<sequence length="600" mass="64253">MHGPFTTRPELRGRQGAVSSTHWLATAAGLRILDRGGNAFDAAVATGFVLQVVEPHLNGPGGEFPAIFHHADSGETRVICAQGVAPAAADIAGFRAMGVTSIPGNGLLPVVVPGAFDGWMLMLRDYGSLTLREVLTPAITYAAEGHPVLPRVSRTIGDLAGFFKEHWPTSYATWVPGGEVPAPWSYFKNPDLAATWTRLIAQAEAASETREGQIEAARDIFYRGFVAEKIAAFLAEGPVMDESGAAHPGVLQASDLAAWRASYEEPQSLEYEGWTVCKTGPWGQGPAFLQALQILKGRDLSAMDPLGAGFVHLVTEALKLVQADRDAYYGDPAFAEVPMTALLSESYAAQRLGQISETASFDFRPGSLPGFEEQLAICGEVLRDLLGKGAVYEPTMAHLAESEAKGRGDTCHLDVIDRFGNVVSVTPSGGWFQSSPVIPGLGFALSTRAQMFWLTEGLPSSLAPGRRPRTTLTPSLAIHRDGRRFSFGTPGGDQQDQWQLPFFLRVAHHGMGLQQALDAPLFHNMHAPSSFAPRTSQPGRLVIEETFGAAEIEALRARGHDVEVVAPHSLGRLTAALREPDGSLRAAATPASVQAYAMVF</sequence>